<protein>
    <submittedName>
        <fullName evidence="2">DUF3307 domain-containing protein</fullName>
    </submittedName>
</protein>
<gene>
    <name evidence="2" type="ORF">FKR81_16700</name>
</gene>
<sequence length="143" mass="15049">MHLDTAVTFAAVSAALYAGHHVGDYWLQTPHQGKHKGDCGREGWLAAGRHVATYTIATAVAVALVAVVIGLPISPAAFVVGQLVSAATHLVIDRRYPLRALAALVDRVQPGKLDYYDNGGAAHLDQSAHIFCLFVAALLTAAL</sequence>
<evidence type="ECO:0000256" key="1">
    <source>
        <dbReference type="SAM" id="Phobius"/>
    </source>
</evidence>
<dbReference type="OrthoDB" id="3542456at2"/>
<evidence type="ECO:0000313" key="3">
    <source>
        <dbReference type="Proteomes" id="UP000316639"/>
    </source>
</evidence>
<dbReference type="EMBL" id="VOBR01000009">
    <property type="protein sequence ID" value="TWP51251.1"/>
    <property type="molecule type" value="Genomic_DNA"/>
</dbReference>
<dbReference type="Proteomes" id="UP000316639">
    <property type="component" value="Unassembled WGS sequence"/>
</dbReference>
<accession>A0A563EUS7</accession>
<dbReference type="AlphaFoldDB" id="A0A563EUS7"/>
<keyword evidence="1" id="KW-1133">Transmembrane helix</keyword>
<name>A0A563EUS7_9PSEU</name>
<keyword evidence="3" id="KW-1185">Reference proteome</keyword>
<evidence type="ECO:0000313" key="2">
    <source>
        <dbReference type="EMBL" id="TWP51251.1"/>
    </source>
</evidence>
<keyword evidence="1" id="KW-0812">Transmembrane</keyword>
<organism evidence="2 3">
    <name type="scientific">Lentzea tibetensis</name>
    <dbReference type="NCBI Taxonomy" id="2591470"/>
    <lineage>
        <taxon>Bacteria</taxon>
        <taxon>Bacillati</taxon>
        <taxon>Actinomycetota</taxon>
        <taxon>Actinomycetes</taxon>
        <taxon>Pseudonocardiales</taxon>
        <taxon>Pseudonocardiaceae</taxon>
        <taxon>Lentzea</taxon>
    </lineage>
</organism>
<dbReference type="RefSeq" id="WP_146352927.1">
    <property type="nucleotide sequence ID" value="NZ_VOBR01000009.1"/>
</dbReference>
<feature type="transmembrane region" description="Helical" evidence="1">
    <location>
        <begin position="51"/>
        <end position="69"/>
    </location>
</feature>
<proteinExistence type="predicted"/>
<reference evidence="2 3" key="1">
    <citation type="submission" date="2019-07" db="EMBL/GenBank/DDBJ databases">
        <title>Lentzea xizangensis sp. nov., isolated from Qinghai-Tibetan Plateau Soils.</title>
        <authorList>
            <person name="Huang J."/>
        </authorList>
    </citation>
    <scope>NUCLEOTIDE SEQUENCE [LARGE SCALE GENOMIC DNA]</scope>
    <source>
        <strain evidence="2 3">FXJ1.1311</strain>
    </source>
</reference>
<comment type="caution">
    <text evidence="2">The sequence shown here is derived from an EMBL/GenBank/DDBJ whole genome shotgun (WGS) entry which is preliminary data.</text>
</comment>
<keyword evidence="1" id="KW-0472">Membrane</keyword>